<dbReference type="CDD" id="cd08420">
    <property type="entry name" value="PBP2_CysL_like"/>
    <property type="match status" value="1"/>
</dbReference>
<keyword evidence="4" id="KW-0804">Transcription</keyword>
<proteinExistence type="inferred from homology"/>
<feature type="domain" description="HTH lysR-type" evidence="5">
    <location>
        <begin position="6"/>
        <end position="63"/>
    </location>
</feature>
<keyword evidence="2" id="KW-0805">Transcription regulation</keyword>
<evidence type="ECO:0000256" key="3">
    <source>
        <dbReference type="ARBA" id="ARBA00023125"/>
    </source>
</evidence>
<dbReference type="SUPFAM" id="SSF53850">
    <property type="entry name" value="Periplasmic binding protein-like II"/>
    <property type="match status" value="1"/>
</dbReference>
<dbReference type="PANTHER" id="PTHR30126">
    <property type="entry name" value="HTH-TYPE TRANSCRIPTIONAL REGULATOR"/>
    <property type="match status" value="1"/>
</dbReference>
<comment type="caution">
    <text evidence="6">The sequence shown here is derived from an EMBL/GenBank/DDBJ whole genome shotgun (WGS) entry which is preliminary data.</text>
</comment>
<dbReference type="Proteomes" id="UP000650628">
    <property type="component" value="Unassembled WGS sequence"/>
</dbReference>
<dbReference type="AlphaFoldDB" id="A0A8J3TWK1"/>
<dbReference type="PROSITE" id="PS50931">
    <property type="entry name" value="HTH_LYSR"/>
    <property type="match status" value="1"/>
</dbReference>
<comment type="similarity">
    <text evidence="1">Belongs to the LysR transcriptional regulatory family.</text>
</comment>
<gene>
    <name evidence="6" type="ORF">Pmi06nite_72480</name>
</gene>
<evidence type="ECO:0000313" key="6">
    <source>
        <dbReference type="EMBL" id="GII33806.1"/>
    </source>
</evidence>
<keyword evidence="7" id="KW-1185">Reference proteome</keyword>
<dbReference type="GO" id="GO:0003700">
    <property type="term" value="F:DNA-binding transcription factor activity"/>
    <property type="evidence" value="ECO:0007669"/>
    <property type="project" value="InterPro"/>
</dbReference>
<evidence type="ECO:0000256" key="2">
    <source>
        <dbReference type="ARBA" id="ARBA00023015"/>
    </source>
</evidence>
<evidence type="ECO:0000256" key="4">
    <source>
        <dbReference type="ARBA" id="ARBA00023163"/>
    </source>
</evidence>
<dbReference type="Gene3D" id="3.40.190.10">
    <property type="entry name" value="Periplasmic binding protein-like II"/>
    <property type="match status" value="2"/>
</dbReference>
<dbReference type="InterPro" id="IPR036388">
    <property type="entry name" value="WH-like_DNA-bd_sf"/>
</dbReference>
<dbReference type="EMBL" id="BOOO01000042">
    <property type="protein sequence ID" value="GII33806.1"/>
    <property type="molecule type" value="Genomic_DNA"/>
</dbReference>
<evidence type="ECO:0000313" key="7">
    <source>
        <dbReference type="Proteomes" id="UP000650628"/>
    </source>
</evidence>
<dbReference type="InterPro" id="IPR036390">
    <property type="entry name" value="WH_DNA-bd_sf"/>
</dbReference>
<dbReference type="PRINTS" id="PR00039">
    <property type="entry name" value="HTHLYSR"/>
</dbReference>
<reference evidence="6 7" key="1">
    <citation type="submission" date="2021-01" db="EMBL/GenBank/DDBJ databases">
        <title>Whole genome shotgun sequence of Planotetraspora mira NBRC 15435.</title>
        <authorList>
            <person name="Komaki H."/>
            <person name="Tamura T."/>
        </authorList>
    </citation>
    <scope>NUCLEOTIDE SEQUENCE [LARGE SCALE GENOMIC DNA]</scope>
    <source>
        <strain evidence="6 7">NBRC 15435</strain>
    </source>
</reference>
<evidence type="ECO:0000256" key="1">
    <source>
        <dbReference type="ARBA" id="ARBA00009437"/>
    </source>
</evidence>
<keyword evidence="3" id="KW-0238">DNA-binding</keyword>
<name>A0A8J3TWK1_9ACTN</name>
<sequence>MGGTPPDFESLLLLTLVAELGSLGQAAERMGISQPAASKRLAMLERRLRLALVDRGSRGSVLTTEGKAVCQWSERVLAEMESLMAGVAALRADRDDDLRVASSMTLAEHFLPRWIGALRQRSPDVRVSLKVTNSEQAAAMAGRGEIGMGFIEAPAVPPGLSSRQVGADRLVVVVAPNHPWARRRLPVEPAELARTPLIVREPGSGTRETLERILTGIDVEPARPLMVLDANAAIRAAVVAGVGPAVLSVITVREELADGRLLEVPVAGVELHRRLHAVWPKGRRLTGSAQELLSIASRRRRARATSVRES</sequence>
<evidence type="ECO:0000259" key="5">
    <source>
        <dbReference type="PROSITE" id="PS50931"/>
    </source>
</evidence>
<dbReference type="GO" id="GO:0000976">
    <property type="term" value="F:transcription cis-regulatory region binding"/>
    <property type="evidence" value="ECO:0007669"/>
    <property type="project" value="TreeGrafter"/>
</dbReference>
<organism evidence="6 7">
    <name type="scientific">Planotetraspora mira</name>
    <dbReference type="NCBI Taxonomy" id="58121"/>
    <lineage>
        <taxon>Bacteria</taxon>
        <taxon>Bacillati</taxon>
        <taxon>Actinomycetota</taxon>
        <taxon>Actinomycetes</taxon>
        <taxon>Streptosporangiales</taxon>
        <taxon>Streptosporangiaceae</taxon>
        <taxon>Planotetraspora</taxon>
    </lineage>
</organism>
<accession>A0A8J3TWK1</accession>
<dbReference type="SUPFAM" id="SSF46785">
    <property type="entry name" value="Winged helix' DNA-binding domain"/>
    <property type="match status" value="1"/>
</dbReference>
<dbReference type="Pfam" id="PF03466">
    <property type="entry name" value="LysR_substrate"/>
    <property type="match status" value="1"/>
</dbReference>
<dbReference type="Gene3D" id="1.10.10.10">
    <property type="entry name" value="Winged helix-like DNA-binding domain superfamily/Winged helix DNA-binding domain"/>
    <property type="match status" value="1"/>
</dbReference>
<dbReference type="InterPro" id="IPR005119">
    <property type="entry name" value="LysR_subst-bd"/>
</dbReference>
<dbReference type="PANTHER" id="PTHR30126:SF39">
    <property type="entry name" value="HTH-TYPE TRANSCRIPTIONAL REGULATOR CYSL"/>
    <property type="match status" value="1"/>
</dbReference>
<dbReference type="Pfam" id="PF00126">
    <property type="entry name" value="HTH_1"/>
    <property type="match status" value="1"/>
</dbReference>
<dbReference type="InterPro" id="IPR000847">
    <property type="entry name" value="LysR_HTH_N"/>
</dbReference>
<protein>
    <submittedName>
        <fullName evidence="6">LysR family transcriptional regulator</fullName>
    </submittedName>
</protein>
<dbReference type="RefSeq" id="WP_203957626.1">
    <property type="nucleotide sequence ID" value="NZ_BOOO01000042.1"/>
</dbReference>